<feature type="domain" description="N-acetyltransferase" evidence="1">
    <location>
        <begin position="1"/>
        <end position="118"/>
    </location>
</feature>
<gene>
    <name evidence="2" type="ORF">CUV01_05320</name>
</gene>
<proteinExistence type="predicted"/>
<dbReference type="CDD" id="cd04301">
    <property type="entry name" value="NAT_SF"/>
    <property type="match status" value="1"/>
</dbReference>
<dbReference type="OrthoDB" id="5615858at2"/>
<dbReference type="Proteomes" id="UP000233742">
    <property type="component" value="Chromosome"/>
</dbReference>
<evidence type="ECO:0000313" key="2">
    <source>
        <dbReference type="EMBL" id="AUH32886.1"/>
    </source>
</evidence>
<dbReference type="EMBL" id="CP025408">
    <property type="protein sequence ID" value="AUH32886.1"/>
    <property type="molecule type" value="Genomic_DNA"/>
</dbReference>
<sequence length="118" mass="12389">MQDQTKGNRTLLAVYGADLAGLICFGPAGHAALQPGGEIHHLHVAPTKGRSGIGRAVLTQALDELLEAGYDQASLAVVAENGTARRFHQAPGGAEAGRFTDPGPLSRSDNVIIRWPLR</sequence>
<evidence type="ECO:0000313" key="3">
    <source>
        <dbReference type="Proteomes" id="UP000233742"/>
    </source>
</evidence>
<accession>A0A2K9EQ73</accession>
<name>A0A2K9EQ73_9RHOB</name>
<dbReference type="PROSITE" id="PS51186">
    <property type="entry name" value="GNAT"/>
    <property type="match status" value="1"/>
</dbReference>
<dbReference type="InterPro" id="IPR016181">
    <property type="entry name" value="Acyl_CoA_acyltransferase"/>
</dbReference>
<keyword evidence="3" id="KW-1185">Reference proteome</keyword>
<dbReference type="AlphaFoldDB" id="A0A2K9EQ73"/>
<reference evidence="2 3" key="1">
    <citation type="submission" date="2017-12" db="EMBL/GenBank/DDBJ databases">
        <authorList>
            <person name="Hurst M.R.H."/>
        </authorList>
    </citation>
    <scope>NUCLEOTIDE SEQUENCE [LARGE SCALE GENOMIC DNA]</scope>
    <source>
        <strain evidence="2 3">BM15</strain>
    </source>
</reference>
<protein>
    <recommendedName>
        <fullName evidence="1">N-acetyltransferase domain-containing protein</fullName>
    </recommendedName>
</protein>
<dbReference type="GO" id="GO:0016747">
    <property type="term" value="F:acyltransferase activity, transferring groups other than amino-acyl groups"/>
    <property type="evidence" value="ECO:0007669"/>
    <property type="project" value="InterPro"/>
</dbReference>
<dbReference type="Pfam" id="PF00583">
    <property type="entry name" value="Acetyltransf_1"/>
    <property type="match status" value="1"/>
</dbReference>
<dbReference type="SUPFAM" id="SSF55729">
    <property type="entry name" value="Acyl-CoA N-acyltransferases (Nat)"/>
    <property type="match status" value="1"/>
</dbReference>
<organism evidence="2 3">
    <name type="scientific">Paracoccus tegillarcae</name>
    <dbReference type="NCBI Taxonomy" id="1529068"/>
    <lineage>
        <taxon>Bacteria</taxon>
        <taxon>Pseudomonadati</taxon>
        <taxon>Pseudomonadota</taxon>
        <taxon>Alphaproteobacteria</taxon>
        <taxon>Rhodobacterales</taxon>
        <taxon>Paracoccaceae</taxon>
        <taxon>Paracoccus</taxon>
    </lineage>
</organism>
<dbReference type="InterPro" id="IPR000182">
    <property type="entry name" value="GNAT_dom"/>
</dbReference>
<dbReference type="RefSeq" id="WP_101459560.1">
    <property type="nucleotide sequence ID" value="NZ_CP025408.1"/>
</dbReference>
<evidence type="ECO:0000259" key="1">
    <source>
        <dbReference type="PROSITE" id="PS51186"/>
    </source>
</evidence>
<dbReference type="Gene3D" id="3.40.630.30">
    <property type="match status" value="1"/>
</dbReference>
<dbReference type="KEGG" id="paro:CUV01_05320"/>